<gene>
    <name evidence="3" type="ORF">UFOPK2656_00232</name>
    <name evidence="4" type="ORF">UFOPK3099_01007</name>
    <name evidence="5" type="ORF">UFOPK3267_00343</name>
    <name evidence="6" type="ORF">UFOPK3651_01687</name>
    <name evidence="7" type="ORF">UFOPK3931_00859</name>
    <name evidence="2" type="ORF">UFOPK4189_01980</name>
</gene>
<dbReference type="EMBL" id="CAESGF010000011">
    <property type="protein sequence ID" value="CAB4364215.1"/>
    <property type="molecule type" value="Genomic_DNA"/>
</dbReference>
<keyword evidence="1" id="KW-0472">Membrane</keyword>
<dbReference type="EMBL" id="CAFBIY010000011">
    <property type="protein sequence ID" value="CAB4846792.1"/>
    <property type="molecule type" value="Genomic_DNA"/>
</dbReference>
<proteinExistence type="predicted"/>
<organism evidence="2">
    <name type="scientific">freshwater metagenome</name>
    <dbReference type="NCBI Taxonomy" id="449393"/>
    <lineage>
        <taxon>unclassified sequences</taxon>
        <taxon>metagenomes</taxon>
        <taxon>ecological metagenomes</taxon>
    </lineage>
</organism>
<evidence type="ECO:0000313" key="6">
    <source>
        <dbReference type="EMBL" id="CAB4934228.1"/>
    </source>
</evidence>
<dbReference type="EMBL" id="CAFAAV010000060">
    <property type="protein sequence ID" value="CAB4815061.1"/>
    <property type="molecule type" value="Genomic_DNA"/>
</dbReference>
<evidence type="ECO:0000313" key="3">
    <source>
        <dbReference type="EMBL" id="CAB4703961.1"/>
    </source>
</evidence>
<accession>A0A6J6A8Z1</accession>
<feature type="transmembrane region" description="Helical" evidence="1">
    <location>
        <begin position="57"/>
        <end position="78"/>
    </location>
</feature>
<dbReference type="EMBL" id="CAEZYF010000001">
    <property type="protein sequence ID" value="CAB4703961.1"/>
    <property type="molecule type" value="Genomic_DNA"/>
</dbReference>
<dbReference type="AlphaFoldDB" id="A0A6J6A8Z1"/>
<sequence length="212" mass="21885">MNDDELMSRLQRIDPSSGVPVHPVDGPDAAALLEQIMNEPITPAAPAKNPYTPSRKAWWGFGVAAAALVAVGATVVVLDNNSSTQDSQSVQATSTTVALSDVPVGPIGSSCIRLEGFQPPAGTVAFQGTVESVDAGTVTLTVSHWYTAGTDTQVVLNVPDASQPSPAMEGAVNFTVGDEFLVATTDGQVFGCGVSGPVSPELTALYQQWFPA</sequence>
<evidence type="ECO:0000313" key="2">
    <source>
        <dbReference type="EMBL" id="CAB4364215.1"/>
    </source>
</evidence>
<evidence type="ECO:0000313" key="5">
    <source>
        <dbReference type="EMBL" id="CAB4846792.1"/>
    </source>
</evidence>
<dbReference type="EMBL" id="CAFBMT010000008">
    <property type="protein sequence ID" value="CAB4934228.1"/>
    <property type="molecule type" value="Genomic_DNA"/>
</dbReference>
<dbReference type="EMBL" id="CAFBOL010000015">
    <property type="protein sequence ID" value="CAB4981872.1"/>
    <property type="molecule type" value="Genomic_DNA"/>
</dbReference>
<keyword evidence="1" id="KW-0812">Transmembrane</keyword>
<evidence type="ECO:0000313" key="4">
    <source>
        <dbReference type="EMBL" id="CAB4815061.1"/>
    </source>
</evidence>
<name>A0A6J6A8Z1_9ZZZZ</name>
<reference evidence="2" key="1">
    <citation type="submission" date="2020-05" db="EMBL/GenBank/DDBJ databases">
        <authorList>
            <person name="Chiriac C."/>
            <person name="Salcher M."/>
            <person name="Ghai R."/>
            <person name="Kavagutti S V."/>
        </authorList>
    </citation>
    <scope>NUCLEOTIDE SEQUENCE</scope>
</reference>
<evidence type="ECO:0000256" key="1">
    <source>
        <dbReference type="SAM" id="Phobius"/>
    </source>
</evidence>
<protein>
    <submittedName>
        <fullName evidence="2">Unannotated protein</fullName>
    </submittedName>
</protein>
<keyword evidence="1" id="KW-1133">Transmembrane helix</keyword>
<evidence type="ECO:0000313" key="7">
    <source>
        <dbReference type="EMBL" id="CAB4981872.1"/>
    </source>
</evidence>